<feature type="region of interest" description="Disordered" evidence="1">
    <location>
        <begin position="71"/>
        <end position="98"/>
    </location>
</feature>
<name>A0ABN2HHM1_9ACTN</name>
<reference evidence="2 3" key="1">
    <citation type="journal article" date="2019" name="Int. J. Syst. Evol. Microbiol.">
        <title>The Global Catalogue of Microorganisms (GCM) 10K type strain sequencing project: providing services to taxonomists for standard genome sequencing and annotation.</title>
        <authorList>
            <consortium name="The Broad Institute Genomics Platform"/>
            <consortium name="The Broad Institute Genome Sequencing Center for Infectious Disease"/>
            <person name="Wu L."/>
            <person name="Ma J."/>
        </authorList>
    </citation>
    <scope>NUCLEOTIDE SEQUENCE [LARGE SCALE GENOMIC DNA]</scope>
    <source>
        <strain evidence="2 3">JCM 13929</strain>
    </source>
</reference>
<feature type="compositionally biased region" description="Polar residues" evidence="1">
    <location>
        <begin position="260"/>
        <end position="275"/>
    </location>
</feature>
<feature type="compositionally biased region" description="Basic and acidic residues" evidence="1">
    <location>
        <begin position="83"/>
        <end position="97"/>
    </location>
</feature>
<feature type="region of interest" description="Disordered" evidence="1">
    <location>
        <begin position="165"/>
        <end position="288"/>
    </location>
</feature>
<evidence type="ECO:0000256" key="1">
    <source>
        <dbReference type="SAM" id="MobiDB-lite"/>
    </source>
</evidence>
<organism evidence="2 3">
    <name type="scientific">Nonomuraea maheshkhaliensis</name>
    <dbReference type="NCBI Taxonomy" id="419590"/>
    <lineage>
        <taxon>Bacteria</taxon>
        <taxon>Bacillati</taxon>
        <taxon>Actinomycetota</taxon>
        <taxon>Actinomycetes</taxon>
        <taxon>Streptosporangiales</taxon>
        <taxon>Streptosporangiaceae</taxon>
        <taxon>Nonomuraea</taxon>
    </lineage>
</organism>
<feature type="region of interest" description="Disordered" evidence="1">
    <location>
        <begin position="1"/>
        <end position="46"/>
    </location>
</feature>
<protein>
    <submittedName>
        <fullName evidence="2">Uncharacterized protein</fullName>
    </submittedName>
</protein>
<dbReference type="Proteomes" id="UP001500064">
    <property type="component" value="Unassembled WGS sequence"/>
</dbReference>
<accession>A0ABN2HHM1</accession>
<comment type="caution">
    <text evidence="2">The sequence shown here is derived from an EMBL/GenBank/DDBJ whole genome shotgun (WGS) entry which is preliminary data.</text>
</comment>
<dbReference type="EMBL" id="BAAAMU010000158">
    <property type="protein sequence ID" value="GAA1688101.1"/>
    <property type="molecule type" value="Genomic_DNA"/>
</dbReference>
<feature type="compositionally biased region" description="Basic and acidic residues" evidence="1">
    <location>
        <begin position="30"/>
        <end position="42"/>
    </location>
</feature>
<gene>
    <name evidence="2" type="ORF">GCM10009733_100900</name>
</gene>
<keyword evidence="3" id="KW-1185">Reference proteome</keyword>
<proteinExistence type="predicted"/>
<sequence length="288" mass="30823">MAGQRGAAAPGEQPEPVVEAFEDLLGGQHPRPDRGQLDRQRQAVEAAAQVGHGGLVGRGQLERAGACRGPLGEQADRLVPPQLRERRAGGRRQVERRYGHHVLARHRQRLPAGGDHPYAGGRPHDLRHQRGDGAEQVLAVVHHQQQPLVPQVRQEQCHRLGRGLGAQVQGRRHGVADQPGIADLGQLDQPRAAGEPAPEIARHPQRQPRLADPAGTDQADQPGLRELAPDHREFTASAHETGRLGGQVARTARRSGHGGSDTTTAPGPAGAQQSRIHVIYPAEGGASR</sequence>
<evidence type="ECO:0000313" key="2">
    <source>
        <dbReference type="EMBL" id="GAA1688101.1"/>
    </source>
</evidence>
<evidence type="ECO:0000313" key="3">
    <source>
        <dbReference type="Proteomes" id="UP001500064"/>
    </source>
</evidence>